<dbReference type="AlphaFoldDB" id="A0A3D8ILQ7"/>
<dbReference type="Proteomes" id="UP000256514">
    <property type="component" value="Unassembled WGS sequence"/>
</dbReference>
<evidence type="ECO:0000313" key="2">
    <source>
        <dbReference type="Proteomes" id="UP000256514"/>
    </source>
</evidence>
<comment type="caution">
    <text evidence="1">The sequence shown here is derived from an EMBL/GenBank/DDBJ whole genome shotgun (WGS) entry which is preliminary data.</text>
</comment>
<dbReference type="OrthoDB" id="9895676at2"/>
<sequence>MRGAFVMIECVLGLVLCALALGIVFSFQHSMSHRLALLHTELSSGADMLRILSTTPEPTQLSTNTHIYEVYYYTYHKDTLLPYTLHYFKPLSVQ</sequence>
<proteinExistence type="predicted"/>
<dbReference type="EMBL" id="NXLT01000008">
    <property type="protein sequence ID" value="RDU66158.1"/>
    <property type="molecule type" value="Genomic_DNA"/>
</dbReference>
<accession>A0A3D8ILQ7</accession>
<dbReference type="RefSeq" id="WP_115571528.1">
    <property type="nucleotide sequence ID" value="NZ_NXLT01000008.1"/>
</dbReference>
<keyword evidence="2" id="KW-1185">Reference proteome</keyword>
<gene>
    <name evidence="1" type="ORF">CQA54_07770</name>
</gene>
<name>A0A3D8ILQ7_9HELI</name>
<protein>
    <submittedName>
        <fullName evidence="1">Uncharacterized protein</fullName>
    </submittedName>
</protein>
<organism evidence="1 2">
    <name type="scientific">Helicobacter equorum</name>
    <dbReference type="NCBI Taxonomy" id="361872"/>
    <lineage>
        <taxon>Bacteria</taxon>
        <taxon>Pseudomonadati</taxon>
        <taxon>Campylobacterota</taxon>
        <taxon>Epsilonproteobacteria</taxon>
        <taxon>Campylobacterales</taxon>
        <taxon>Helicobacteraceae</taxon>
        <taxon>Helicobacter</taxon>
    </lineage>
</organism>
<reference evidence="1 2" key="1">
    <citation type="submission" date="2018-04" db="EMBL/GenBank/DDBJ databases">
        <title>Novel Campyloabacter and Helicobacter Species and Strains.</title>
        <authorList>
            <person name="Mannion A.J."/>
            <person name="Shen Z."/>
            <person name="Fox J.G."/>
        </authorList>
    </citation>
    <scope>NUCLEOTIDE SEQUENCE [LARGE SCALE GENOMIC DNA]</scope>
    <source>
        <strain evidence="1 2">MIT 12-6600</strain>
    </source>
</reference>
<evidence type="ECO:0000313" key="1">
    <source>
        <dbReference type="EMBL" id="RDU66158.1"/>
    </source>
</evidence>